<name>A0A2P6NK19_9EUKA</name>
<dbReference type="Proteomes" id="UP000241769">
    <property type="component" value="Unassembled WGS sequence"/>
</dbReference>
<reference evidence="1 2" key="1">
    <citation type="journal article" date="2018" name="Genome Biol. Evol.">
        <title>Multiple Roots of Fruiting Body Formation in Amoebozoa.</title>
        <authorList>
            <person name="Hillmann F."/>
            <person name="Forbes G."/>
            <person name="Novohradska S."/>
            <person name="Ferling I."/>
            <person name="Riege K."/>
            <person name="Groth M."/>
            <person name="Westermann M."/>
            <person name="Marz M."/>
            <person name="Spaller T."/>
            <person name="Winckler T."/>
            <person name="Schaap P."/>
            <person name="Glockner G."/>
        </authorList>
    </citation>
    <scope>NUCLEOTIDE SEQUENCE [LARGE SCALE GENOMIC DNA]</scope>
    <source>
        <strain evidence="1 2">Jena</strain>
    </source>
</reference>
<sequence length="139" mass="16663">MNRSRIPSEFTVASATRKVNLIKDHESWFITDSTLISQMRDYIDVDRQILDAPNRFQLIHSDVAVENLIRYYPGYPKIDTTKQMQVWVMQVWVVQVWVIQQSRALHVSLFRCDKKLLRRFLESYGVDRWPLMREAEEIF</sequence>
<organism evidence="1 2">
    <name type="scientific">Planoprotostelium fungivorum</name>
    <dbReference type="NCBI Taxonomy" id="1890364"/>
    <lineage>
        <taxon>Eukaryota</taxon>
        <taxon>Amoebozoa</taxon>
        <taxon>Evosea</taxon>
        <taxon>Variosea</taxon>
        <taxon>Cavosteliida</taxon>
        <taxon>Cavosteliaceae</taxon>
        <taxon>Planoprotostelium</taxon>
    </lineage>
</organism>
<protein>
    <submittedName>
        <fullName evidence="1">Uncharacterized protein</fullName>
    </submittedName>
</protein>
<dbReference type="EMBL" id="MDYQ01000065">
    <property type="protein sequence ID" value="PRP84300.1"/>
    <property type="molecule type" value="Genomic_DNA"/>
</dbReference>
<dbReference type="InParanoid" id="A0A2P6NK19"/>
<evidence type="ECO:0000313" key="2">
    <source>
        <dbReference type="Proteomes" id="UP000241769"/>
    </source>
</evidence>
<dbReference type="AlphaFoldDB" id="A0A2P6NK19"/>
<dbReference type="OrthoDB" id="424465at2759"/>
<proteinExistence type="predicted"/>
<comment type="caution">
    <text evidence="1">The sequence shown here is derived from an EMBL/GenBank/DDBJ whole genome shotgun (WGS) entry which is preliminary data.</text>
</comment>
<keyword evidence="2" id="KW-1185">Reference proteome</keyword>
<gene>
    <name evidence="1" type="ORF">PROFUN_07601</name>
</gene>
<evidence type="ECO:0000313" key="1">
    <source>
        <dbReference type="EMBL" id="PRP84300.1"/>
    </source>
</evidence>
<accession>A0A2P6NK19</accession>